<keyword evidence="8" id="KW-1185">Reference proteome</keyword>
<evidence type="ECO:0000256" key="5">
    <source>
        <dbReference type="SAM" id="Phobius"/>
    </source>
</evidence>
<evidence type="ECO:0000313" key="8">
    <source>
        <dbReference type="Proteomes" id="UP001152799"/>
    </source>
</evidence>
<feature type="transmembrane region" description="Helical" evidence="5">
    <location>
        <begin position="44"/>
        <end position="65"/>
    </location>
</feature>
<feature type="domain" description="Ion transport" evidence="6">
    <location>
        <begin position="1"/>
        <end position="79"/>
    </location>
</feature>
<dbReference type="GO" id="GO:0005248">
    <property type="term" value="F:voltage-gated sodium channel activity"/>
    <property type="evidence" value="ECO:0007669"/>
    <property type="project" value="TreeGrafter"/>
</dbReference>
<dbReference type="GO" id="GO:0001518">
    <property type="term" value="C:voltage-gated sodium channel complex"/>
    <property type="evidence" value="ECO:0007669"/>
    <property type="project" value="TreeGrafter"/>
</dbReference>
<proteinExistence type="predicted"/>
<evidence type="ECO:0000256" key="1">
    <source>
        <dbReference type="ARBA" id="ARBA00004141"/>
    </source>
</evidence>
<protein>
    <recommendedName>
        <fullName evidence="6">Ion transport domain-containing protein</fullName>
    </recommendedName>
</protein>
<reference evidence="7" key="1">
    <citation type="submission" date="2022-01" db="EMBL/GenBank/DDBJ databases">
        <authorList>
            <person name="King R."/>
        </authorList>
    </citation>
    <scope>NUCLEOTIDE SEQUENCE</scope>
</reference>
<comment type="subcellular location">
    <subcellularLocation>
        <location evidence="1">Membrane</location>
        <topology evidence="1">Multi-pass membrane protein</topology>
    </subcellularLocation>
</comment>
<dbReference type="EMBL" id="OU892278">
    <property type="protein sequence ID" value="CAG9764376.1"/>
    <property type="molecule type" value="Genomic_DNA"/>
</dbReference>
<dbReference type="OrthoDB" id="2984333at2759"/>
<dbReference type="GO" id="GO:0086010">
    <property type="term" value="P:membrane depolarization during action potential"/>
    <property type="evidence" value="ECO:0007669"/>
    <property type="project" value="TreeGrafter"/>
</dbReference>
<evidence type="ECO:0000313" key="7">
    <source>
        <dbReference type="EMBL" id="CAG9764376.1"/>
    </source>
</evidence>
<dbReference type="Proteomes" id="UP001152799">
    <property type="component" value="Chromosome 2"/>
</dbReference>
<sequence>MILLFQMSTSAGWDGALDGIINEEDCKQPDSEIGETGNCGNSTIGIAFLLSYLVISCLIVINRYIAVILENYSQATKDEDMYCLPSGSESTEGIRT</sequence>
<dbReference type="Gene3D" id="1.10.287.70">
    <property type="match status" value="1"/>
</dbReference>
<dbReference type="AlphaFoldDB" id="A0A9N9MKR7"/>
<accession>A0A9N9MKR7</accession>
<name>A0A9N9MKR7_9CUCU</name>
<keyword evidence="3 5" id="KW-1133">Transmembrane helix</keyword>
<dbReference type="InterPro" id="IPR005821">
    <property type="entry name" value="Ion_trans_dom"/>
</dbReference>
<keyword evidence="2 5" id="KW-0812">Transmembrane</keyword>
<evidence type="ECO:0000256" key="3">
    <source>
        <dbReference type="ARBA" id="ARBA00022989"/>
    </source>
</evidence>
<evidence type="ECO:0000259" key="6">
    <source>
        <dbReference type="Pfam" id="PF00520"/>
    </source>
</evidence>
<keyword evidence="4 5" id="KW-0472">Membrane</keyword>
<organism evidence="7 8">
    <name type="scientific">Ceutorhynchus assimilis</name>
    <name type="common">cabbage seed weevil</name>
    <dbReference type="NCBI Taxonomy" id="467358"/>
    <lineage>
        <taxon>Eukaryota</taxon>
        <taxon>Metazoa</taxon>
        <taxon>Ecdysozoa</taxon>
        <taxon>Arthropoda</taxon>
        <taxon>Hexapoda</taxon>
        <taxon>Insecta</taxon>
        <taxon>Pterygota</taxon>
        <taxon>Neoptera</taxon>
        <taxon>Endopterygota</taxon>
        <taxon>Coleoptera</taxon>
        <taxon>Polyphaga</taxon>
        <taxon>Cucujiformia</taxon>
        <taxon>Curculionidae</taxon>
        <taxon>Ceutorhynchinae</taxon>
        <taxon>Ceutorhynchus</taxon>
    </lineage>
</organism>
<dbReference type="Pfam" id="PF00520">
    <property type="entry name" value="Ion_trans"/>
    <property type="match status" value="1"/>
</dbReference>
<gene>
    <name evidence="7" type="ORF">CEUTPL_LOCUS5016</name>
</gene>
<evidence type="ECO:0000256" key="2">
    <source>
        <dbReference type="ARBA" id="ARBA00022692"/>
    </source>
</evidence>
<evidence type="ECO:0000256" key="4">
    <source>
        <dbReference type="ARBA" id="ARBA00023136"/>
    </source>
</evidence>
<dbReference type="PANTHER" id="PTHR10037">
    <property type="entry name" value="VOLTAGE-GATED CATION CHANNEL CALCIUM AND SODIUM"/>
    <property type="match status" value="1"/>
</dbReference>
<dbReference type="InterPro" id="IPR043203">
    <property type="entry name" value="VGCC_Ca_Na"/>
</dbReference>
<dbReference type="PANTHER" id="PTHR10037:SF288">
    <property type="entry name" value="SODIUM CHANNEL PROTEIN PARA"/>
    <property type="match status" value="1"/>
</dbReference>
<dbReference type="GO" id="GO:0019228">
    <property type="term" value="P:neuronal action potential"/>
    <property type="evidence" value="ECO:0007669"/>
    <property type="project" value="TreeGrafter"/>
</dbReference>